<feature type="transmembrane region" description="Helical" evidence="8">
    <location>
        <begin position="17"/>
        <end position="37"/>
    </location>
</feature>
<dbReference type="AlphaFoldDB" id="A0A7S6KUL9"/>
<evidence type="ECO:0000256" key="9">
    <source>
        <dbReference type="SAM" id="MobiDB-lite"/>
    </source>
</evidence>
<evidence type="ECO:0000313" key="10">
    <source>
        <dbReference type="EMBL" id="QNU09886.1"/>
    </source>
</evidence>
<dbReference type="PANTHER" id="PTHR11101">
    <property type="entry name" value="PHOSPHATE TRANSPORTER"/>
    <property type="match status" value="1"/>
</dbReference>
<dbReference type="PANTHER" id="PTHR11101:SF80">
    <property type="entry name" value="PHOSPHATE TRANSPORTER"/>
    <property type="match status" value="1"/>
</dbReference>
<comment type="similarity">
    <text evidence="2 8">Belongs to the inorganic phosphate transporter (PiT) (TC 2.A.20) family.</text>
</comment>
<evidence type="ECO:0000256" key="5">
    <source>
        <dbReference type="ARBA" id="ARBA00022692"/>
    </source>
</evidence>
<feature type="transmembrane region" description="Helical" evidence="8">
    <location>
        <begin position="190"/>
        <end position="211"/>
    </location>
</feature>
<proteinExistence type="evidence at transcript level"/>
<name>A0A7S6KUL9_TRISQ</name>
<keyword evidence="6 8" id="KW-1133">Transmembrane helix</keyword>
<dbReference type="Pfam" id="PF01384">
    <property type="entry name" value="PHO4"/>
    <property type="match status" value="1"/>
</dbReference>
<evidence type="ECO:0000256" key="8">
    <source>
        <dbReference type="RuleBase" id="RU363058"/>
    </source>
</evidence>
<feature type="region of interest" description="Disordered" evidence="9">
    <location>
        <begin position="324"/>
        <end position="369"/>
    </location>
</feature>
<evidence type="ECO:0000256" key="4">
    <source>
        <dbReference type="ARBA" id="ARBA00022592"/>
    </source>
</evidence>
<organism evidence="10">
    <name type="scientific">Tridacna squamosa</name>
    <name type="common">Fluted giant clam</name>
    <dbReference type="NCBI Taxonomy" id="80830"/>
    <lineage>
        <taxon>Eukaryota</taxon>
        <taxon>Metazoa</taxon>
        <taxon>Spiralia</taxon>
        <taxon>Lophotrochozoa</taxon>
        <taxon>Mollusca</taxon>
        <taxon>Bivalvia</taxon>
        <taxon>Autobranchia</taxon>
        <taxon>Heteroconchia</taxon>
        <taxon>Euheterodonta</taxon>
        <taxon>Imparidentia</taxon>
        <taxon>Neoheterodontei</taxon>
        <taxon>Cardiida</taxon>
        <taxon>Cardioidea</taxon>
        <taxon>Cardiidae</taxon>
        <taxon>Tridacninae</taxon>
        <taxon>Tridacna</taxon>
    </lineage>
</organism>
<feature type="transmembrane region" description="Helical" evidence="8">
    <location>
        <begin position="58"/>
        <end position="79"/>
    </location>
</feature>
<evidence type="ECO:0000256" key="3">
    <source>
        <dbReference type="ARBA" id="ARBA00022448"/>
    </source>
</evidence>
<keyword evidence="4 8" id="KW-0592">Phosphate transport</keyword>
<dbReference type="GO" id="GO:0005315">
    <property type="term" value="F:phosphate transmembrane transporter activity"/>
    <property type="evidence" value="ECO:0007669"/>
    <property type="project" value="InterPro"/>
</dbReference>
<feature type="transmembrane region" description="Helical" evidence="8">
    <location>
        <begin position="385"/>
        <end position="405"/>
    </location>
</feature>
<keyword evidence="7 8" id="KW-0472">Membrane</keyword>
<dbReference type="EMBL" id="MN256447">
    <property type="protein sequence ID" value="QNU09886.1"/>
    <property type="molecule type" value="mRNA"/>
</dbReference>
<comment type="function">
    <text evidence="8">Sodium-phosphate symporter.</text>
</comment>
<evidence type="ECO:0000256" key="7">
    <source>
        <dbReference type="ARBA" id="ARBA00023136"/>
    </source>
</evidence>
<dbReference type="GO" id="GO:0035435">
    <property type="term" value="P:phosphate ion transmembrane transport"/>
    <property type="evidence" value="ECO:0007669"/>
    <property type="project" value="TreeGrafter"/>
</dbReference>
<feature type="compositionally biased region" description="Low complexity" evidence="9">
    <location>
        <begin position="348"/>
        <end position="364"/>
    </location>
</feature>
<protein>
    <recommendedName>
        <fullName evidence="8">Phosphate transporter</fullName>
    </recommendedName>
</protein>
<dbReference type="GO" id="GO:0016020">
    <property type="term" value="C:membrane"/>
    <property type="evidence" value="ECO:0007669"/>
    <property type="project" value="UniProtKB-SubCell"/>
</dbReference>
<sequence>MASMLEAEYWTIANPDWVWIIVVGFLIAFVLAFGIGANDVANSFGSSVGAKVLTLRQACILGAIFETLGSVLIGARVSNTIRKGIITVDSYGNGTEQEFMLGNLAAITGSCVWMIVASLLSLPVSATHSIVGATLGFSLVAKGTEGVSWTTLGMIVGSWFVSPVFSGLISTALFFLLYKKVLTQKNPLKEGLKFLPLFYGLTIAVNLFSVFYKGSELLHFNKIPLYGTFILTFGPAIIGAILVRLLIVPWQRETITRNCSFVIKEEGVLVENFEKELSKPQHTSTPLKKADLNGQFNGHARQAVDVEQMETLLEHQDTNIDIDGALHSKGNLSTNSKVPLVQNESPDRSPSGTTSSSSVTSEPSLTEEEVREIARGKIKDTPETASLFSFLQILTAVFGSFAHGGNDVSNAIGPLVALWITAQTGETAQEAPVPIFILLLGGLGMSVGLFVMGRRVMKTMGEDLTRITPSSGFSIEVGSAATVLVASNIGIPISTTHCKVGSIVFVGWFRSREGVDWKLFRNIVIAWFVTLPIAGGLSAAVMAIFKAVV</sequence>
<feature type="transmembrane region" description="Helical" evidence="8">
    <location>
        <begin position="223"/>
        <end position="247"/>
    </location>
</feature>
<comment type="subcellular location">
    <subcellularLocation>
        <location evidence="1 8">Membrane</location>
        <topology evidence="1 8">Multi-pass membrane protein</topology>
    </subcellularLocation>
</comment>
<reference evidence="10" key="1">
    <citation type="submission" date="2019-08" db="EMBL/GenBank/DDBJ databases">
        <title>The fluted giant clam, Tridacna squamosa, expresses the basolateral inorganic Phosphate transporter 1 homolog in its ctenidium, and may upregulate phosphate donation to zooxanthellae in light.</title>
        <authorList>
            <person name="Chan C.Y.L."/>
            <person name="Hiong K.C."/>
            <person name="Choo C.Y.L."/>
            <person name="Boo M.V."/>
            <person name="Wong W.P."/>
            <person name="Chew S.F."/>
            <person name="Ip Y.K."/>
        </authorList>
    </citation>
    <scope>NUCLEOTIDE SEQUENCE</scope>
    <source>
        <tissue evidence="10">Ctenidium</tissue>
    </source>
</reference>
<feature type="transmembrane region" description="Helical" evidence="8">
    <location>
        <begin position="519"/>
        <end position="545"/>
    </location>
</feature>
<evidence type="ECO:0000256" key="2">
    <source>
        <dbReference type="ARBA" id="ARBA00009916"/>
    </source>
</evidence>
<feature type="transmembrane region" description="Helical" evidence="8">
    <location>
        <begin position="433"/>
        <end position="452"/>
    </location>
</feature>
<accession>A0A7S6KUL9</accession>
<keyword evidence="3 8" id="KW-0813">Transport</keyword>
<dbReference type="InterPro" id="IPR001204">
    <property type="entry name" value="Phos_transporter"/>
</dbReference>
<keyword evidence="5 8" id="KW-0812">Transmembrane</keyword>
<feature type="transmembrane region" description="Helical" evidence="8">
    <location>
        <begin position="127"/>
        <end position="144"/>
    </location>
</feature>
<evidence type="ECO:0000256" key="1">
    <source>
        <dbReference type="ARBA" id="ARBA00004141"/>
    </source>
</evidence>
<feature type="transmembrane region" description="Helical" evidence="8">
    <location>
        <begin position="156"/>
        <end position="178"/>
    </location>
</feature>
<evidence type="ECO:0000256" key="6">
    <source>
        <dbReference type="ARBA" id="ARBA00022989"/>
    </source>
</evidence>